<name>A0A815SZ66_ADIRI</name>
<evidence type="ECO:0000313" key="5">
    <source>
        <dbReference type="EMBL" id="CAF1568782.1"/>
    </source>
</evidence>
<reference evidence="4" key="1">
    <citation type="submission" date="2021-02" db="EMBL/GenBank/DDBJ databases">
        <authorList>
            <person name="Nowell W R."/>
        </authorList>
    </citation>
    <scope>NUCLEOTIDE SEQUENCE</scope>
</reference>
<comment type="pathway">
    <text evidence="3">Protein modification; protein glycosylation.</text>
</comment>
<accession>A0A815SZ66</accession>
<keyword evidence="3" id="KW-0333">Golgi apparatus</keyword>
<dbReference type="GO" id="GO:0032580">
    <property type="term" value="C:Golgi cisterna membrane"/>
    <property type="evidence" value="ECO:0007669"/>
    <property type="project" value="UniProtKB-SubCell"/>
</dbReference>
<evidence type="ECO:0000313" key="4">
    <source>
        <dbReference type="EMBL" id="CAF1495202.1"/>
    </source>
</evidence>
<comment type="caution">
    <text evidence="4">The sequence shown here is derived from an EMBL/GenBank/DDBJ whole genome shotgun (WGS) entry which is preliminary data.</text>
</comment>
<evidence type="ECO:0000313" key="6">
    <source>
        <dbReference type="Proteomes" id="UP000663828"/>
    </source>
</evidence>
<keyword evidence="1 3" id="KW-0328">Glycosyltransferase</keyword>
<proteinExistence type="inferred from homology"/>
<evidence type="ECO:0000256" key="2">
    <source>
        <dbReference type="ARBA" id="ARBA00022679"/>
    </source>
</evidence>
<keyword evidence="3" id="KW-1133">Transmembrane helix</keyword>
<dbReference type="OrthoDB" id="3226at2759"/>
<dbReference type="Proteomes" id="UP000663852">
    <property type="component" value="Unassembled WGS sequence"/>
</dbReference>
<dbReference type="Pfam" id="PF01531">
    <property type="entry name" value="Glyco_transf_11"/>
    <property type="match status" value="1"/>
</dbReference>
<protein>
    <recommendedName>
        <fullName evidence="3">L-Fucosyltransferase</fullName>
        <ecNumber evidence="3">2.4.1.-</ecNumber>
    </recommendedName>
</protein>
<dbReference type="InterPro" id="IPR002516">
    <property type="entry name" value="Glyco_trans_11"/>
</dbReference>
<dbReference type="Proteomes" id="UP000663828">
    <property type="component" value="Unassembled WGS sequence"/>
</dbReference>
<keyword evidence="3" id="KW-0325">Glycoprotein</keyword>
<gene>
    <name evidence="4" type="ORF">EDS130_LOCUS42268</name>
    <name evidence="5" type="ORF">XAT740_LOCUS44270</name>
</gene>
<comment type="similarity">
    <text evidence="3">Belongs to the glycosyltransferase 11 family.</text>
</comment>
<comment type="subcellular location">
    <subcellularLocation>
        <location evidence="3">Golgi apparatus</location>
        <location evidence="3">Golgi stack membrane</location>
        <topology evidence="3">Single-pass type II membrane protein</topology>
    </subcellularLocation>
</comment>
<dbReference type="AlphaFoldDB" id="A0A815SZ66"/>
<dbReference type="EMBL" id="CAJNOR010005586">
    <property type="protein sequence ID" value="CAF1568782.1"/>
    <property type="molecule type" value="Genomic_DNA"/>
</dbReference>
<keyword evidence="6" id="KW-1185">Reference proteome</keyword>
<keyword evidence="2 3" id="KW-0808">Transferase</keyword>
<keyword evidence="3" id="KW-0472">Membrane</keyword>
<feature type="transmembrane region" description="Helical" evidence="3">
    <location>
        <begin position="21"/>
        <end position="40"/>
    </location>
</feature>
<organism evidence="4 7">
    <name type="scientific">Adineta ricciae</name>
    <name type="common">Rotifer</name>
    <dbReference type="NCBI Taxonomy" id="249248"/>
    <lineage>
        <taxon>Eukaryota</taxon>
        <taxon>Metazoa</taxon>
        <taxon>Spiralia</taxon>
        <taxon>Gnathifera</taxon>
        <taxon>Rotifera</taxon>
        <taxon>Eurotatoria</taxon>
        <taxon>Bdelloidea</taxon>
        <taxon>Adinetida</taxon>
        <taxon>Adinetidae</taxon>
        <taxon>Adineta</taxon>
    </lineage>
</organism>
<evidence type="ECO:0000256" key="1">
    <source>
        <dbReference type="ARBA" id="ARBA00022676"/>
    </source>
</evidence>
<dbReference type="GO" id="GO:0008107">
    <property type="term" value="F:galactoside 2-alpha-L-fucosyltransferase activity"/>
    <property type="evidence" value="ECO:0007669"/>
    <property type="project" value="InterPro"/>
</dbReference>
<dbReference type="UniPathway" id="UPA00378"/>
<dbReference type="CDD" id="cd11301">
    <property type="entry name" value="Fut1_Fut2_like"/>
    <property type="match status" value="1"/>
</dbReference>
<dbReference type="GO" id="GO:0005975">
    <property type="term" value="P:carbohydrate metabolic process"/>
    <property type="evidence" value="ECO:0007669"/>
    <property type="project" value="InterPro"/>
</dbReference>
<dbReference type="PANTHER" id="PTHR11927">
    <property type="entry name" value="GALACTOSIDE 2-L-FUCOSYLTRANSFERASE"/>
    <property type="match status" value="1"/>
</dbReference>
<keyword evidence="3" id="KW-0812">Transmembrane</keyword>
<evidence type="ECO:0000256" key="3">
    <source>
        <dbReference type="RuleBase" id="RU363129"/>
    </source>
</evidence>
<dbReference type="Gene3D" id="3.40.50.11350">
    <property type="match status" value="1"/>
</dbReference>
<dbReference type="EMBL" id="CAJNOJ010000606">
    <property type="protein sequence ID" value="CAF1495202.1"/>
    <property type="molecule type" value="Genomic_DNA"/>
</dbReference>
<keyword evidence="3" id="KW-0735">Signal-anchor</keyword>
<evidence type="ECO:0000313" key="7">
    <source>
        <dbReference type="Proteomes" id="UP000663852"/>
    </source>
</evidence>
<dbReference type="EC" id="2.4.1.-" evidence="3"/>
<sequence>MIIRLSNCEHNLLSSKWNKSLLFIIFLSLIVIVLITYYISSSHTKKDFVPPITDILPKNRTLLQMQSSECIVNVEKRDGRLGNRMFIVATAYGLARLHSCRLHITLDILNELKSVFILDLSSLLISTSTYISMRDNISRPMHYFSKEVQCDYVFELIRPNGIPFGSIFEPIGYWQSYLHFVRYGDELRKHVFAASQTTLEKVSKVFVEIYYEITGMRRQFSIENHQIFKKQLAEDNQITWIGIHVRRGDFISLNFTSSPKYLIDAIQYYMIRYPNAHFIVASDDKAYCKDLFREQSHVFITPTTFSFGDDLITLSLCQHSIVTAGTFGWWTGYLANGEVIHDNVYISGCEKRAYYYPPWYLINGHVRGSRRMQFIPE</sequence>
<dbReference type="PANTHER" id="PTHR11927:SF9">
    <property type="entry name" value="L-FUCOSYLTRANSFERASE"/>
    <property type="match status" value="1"/>
</dbReference>